<proteinExistence type="predicted"/>
<organism evidence="2 3">
    <name type="scientific">Alligator mississippiensis</name>
    <name type="common">American alligator</name>
    <dbReference type="NCBI Taxonomy" id="8496"/>
    <lineage>
        <taxon>Eukaryota</taxon>
        <taxon>Metazoa</taxon>
        <taxon>Chordata</taxon>
        <taxon>Craniata</taxon>
        <taxon>Vertebrata</taxon>
        <taxon>Euteleostomi</taxon>
        <taxon>Archelosauria</taxon>
        <taxon>Archosauria</taxon>
        <taxon>Crocodylia</taxon>
        <taxon>Alligatoridae</taxon>
        <taxon>Alligatorinae</taxon>
        <taxon>Alligator</taxon>
    </lineage>
</organism>
<accession>A0A151NLQ7</accession>
<dbReference type="Proteomes" id="UP000050525">
    <property type="component" value="Unassembled WGS sequence"/>
</dbReference>
<name>A0A151NLQ7_ALLMI</name>
<feature type="chain" id="PRO_5007586174" description="DDE Tnp4 domain-containing protein" evidence="1">
    <location>
        <begin position="21"/>
        <end position="91"/>
    </location>
</feature>
<dbReference type="EMBL" id="AKHW03002600">
    <property type="protein sequence ID" value="KYO37724.1"/>
    <property type="molecule type" value="Genomic_DNA"/>
</dbReference>
<reference evidence="2 3" key="1">
    <citation type="journal article" date="2012" name="Genome Biol.">
        <title>Sequencing three crocodilian genomes to illuminate the evolution of archosaurs and amniotes.</title>
        <authorList>
            <person name="St John J.A."/>
            <person name="Braun E.L."/>
            <person name="Isberg S.R."/>
            <person name="Miles L.G."/>
            <person name="Chong A.Y."/>
            <person name="Gongora J."/>
            <person name="Dalzell P."/>
            <person name="Moran C."/>
            <person name="Bed'hom B."/>
            <person name="Abzhanov A."/>
            <person name="Burgess S.C."/>
            <person name="Cooksey A.M."/>
            <person name="Castoe T.A."/>
            <person name="Crawford N.G."/>
            <person name="Densmore L.D."/>
            <person name="Drew J.C."/>
            <person name="Edwards S.V."/>
            <person name="Faircloth B.C."/>
            <person name="Fujita M.K."/>
            <person name="Greenwold M.J."/>
            <person name="Hoffmann F.G."/>
            <person name="Howard J.M."/>
            <person name="Iguchi T."/>
            <person name="Janes D.E."/>
            <person name="Khan S.Y."/>
            <person name="Kohno S."/>
            <person name="de Koning A.J."/>
            <person name="Lance S.L."/>
            <person name="McCarthy F.M."/>
            <person name="McCormack J.E."/>
            <person name="Merchant M.E."/>
            <person name="Peterson D.G."/>
            <person name="Pollock D.D."/>
            <person name="Pourmand N."/>
            <person name="Raney B.J."/>
            <person name="Roessler K.A."/>
            <person name="Sanford J.R."/>
            <person name="Sawyer R.H."/>
            <person name="Schmidt C.J."/>
            <person name="Triplett E.W."/>
            <person name="Tuberville T.D."/>
            <person name="Venegas-Anaya M."/>
            <person name="Howard J.T."/>
            <person name="Jarvis E.D."/>
            <person name="Guillette L.J.Jr."/>
            <person name="Glenn T.C."/>
            <person name="Green R.E."/>
            <person name="Ray D.A."/>
        </authorList>
    </citation>
    <scope>NUCLEOTIDE SEQUENCE [LARGE SCALE GENOMIC DNA]</scope>
    <source>
        <strain evidence="2">KSC_2009_1</strain>
    </source>
</reference>
<evidence type="ECO:0000313" key="3">
    <source>
        <dbReference type="Proteomes" id="UP000050525"/>
    </source>
</evidence>
<evidence type="ECO:0000313" key="2">
    <source>
        <dbReference type="EMBL" id="KYO37724.1"/>
    </source>
</evidence>
<gene>
    <name evidence="2" type="ORF">Y1Q_0022018</name>
</gene>
<dbReference type="AlphaFoldDB" id="A0A151NLQ7"/>
<protein>
    <recommendedName>
        <fullName evidence="4">DDE Tnp4 domain-containing protein</fullName>
    </recommendedName>
</protein>
<evidence type="ECO:0000256" key="1">
    <source>
        <dbReference type="SAM" id="SignalP"/>
    </source>
</evidence>
<sequence>MLRHMMFHVHNPWWWQLGFAQHTGALDGTHIPVTCLFPGDHPYYTWQGFYFVVLQAVTNCHSASMNEQNHSVKQPRNSTTATSSIAKQIIL</sequence>
<comment type="caution">
    <text evidence="2">The sequence shown here is derived from an EMBL/GenBank/DDBJ whole genome shotgun (WGS) entry which is preliminary data.</text>
</comment>
<keyword evidence="3" id="KW-1185">Reference proteome</keyword>
<keyword evidence="1" id="KW-0732">Signal</keyword>
<evidence type="ECO:0008006" key="4">
    <source>
        <dbReference type="Google" id="ProtNLM"/>
    </source>
</evidence>
<feature type="signal peptide" evidence="1">
    <location>
        <begin position="1"/>
        <end position="20"/>
    </location>
</feature>